<dbReference type="AlphaFoldDB" id="M0MU03"/>
<evidence type="ECO:0000313" key="2">
    <source>
        <dbReference type="EMBL" id="EMA47935.1"/>
    </source>
</evidence>
<evidence type="ECO:0000256" key="1">
    <source>
        <dbReference type="SAM" id="MobiDB-lite"/>
    </source>
</evidence>
<dbReference type="EMBL" id="AOMD01000002">
    <property type="protein sequence ID" value="EMA47935.1"/>
    <property type="molecule type" value="Genomic_DNA"/>
</dbReference>
<dbReference type="InParanoid" id="M0MU03"/>
<accession>M0MU03</accession>
<gene>
    <name evidence="2" type="ORF">C449_00645</name>
</gene>
<organism evidence="2 3">
    <name type="scientific">Halococcus saccharolyticus DSM 5350</name>
    <dbReference type="NCBI Taxonomy" id="1227455"/>
    <lineage>
        <taxon>Archaea</taxon>
        <taxon>Methanobacteriati</taxon>
        <taxon>Methanobacteriota</taxon>
        <taxon>Stenosarchaea group</taxon>
        <taxon>Halobacteria</taxon>
        <taxon>Halobacteriales</taxon>
        <taxon>Halococcaceae</taxon>
        <taxon>Halococcus</taxon>
    </lineage>
</organism>
<dbReference type="STRING" id="1227455.C449_00645"/>
<name>M0MU03_9EURY</name>
<comment type="caution">
    <text evidence="2">The sequence shown here is derived from an EMBL/GenBank/DDBJ whole genome shotgun (WGS) entry which is preliminary data.</text>
</comment>
<reference evidence="2 3" key="1">
    <citation type="journal article" date="2014" name="PLoS Genet.">
        <title>Phylogenetically driven sequencing of extremely halophilic archaea reveals strategies for static and dynamic osmo-response.</title>
        <authorList>
            <person name="Becker E.A."/>
            <person name="Seitzer P.M."/>
            <person name="Tritt A."/>
            <person name="Larsen D."/>
            <person name="Krusor M."/>
            <person name="Yao A.I."/>
            <person name="Wu D."/>
            <person name="Madern D."/>
            <person name="Eisen J.A."/>
            <person name="Darling A.E."/>
            <person name="Facciotti M.T."/>
        </authorList>
    </citation>
    <scope>NUCLEOTIDE SEQUENCE [LARGE SCALE GENOMIC DNA]</scope>
    <source>
        <strain evidence="2 3">DSM 5350</strain>
    </source>
</reference>
<dbReference type="Proteomes" id="UP000011669">
    <property type="component" value="Unassembled WGS sequence"/>
</dbReference>
<keyword evidence="3" id="KW-1185">Reference proteome</keyword>
<feature type="compositionally biased region" description="Basic and acidic residues" evidence="1">
    <location>
        <begin position="43"/>
        <end position="55"/>
    </location>
</feature>
<protein>
    <submittedName>
        <fullName evidence="2">Uncharacterized protein</fullName>
    </submittedName>
</protein>
<proteinExistence type="predicted"/>
<sequence length="131" mass="13957">MSESRVTAAESDAFDECPDCGAFYVAGRAHECSGGNTHRGGPRTRDHREWRRSQDGGDPDATVFVMNPGGGPKAYHNADGDGDGPAAQCAKRANVAGREWTETTRAEAQARRCYPCSVCHDDVPTSREGGA</sequence>
<feature type="region of interest" description="Disordered" evidence="1">
    <location>
        <begin position="31"/>
        <end position="60"/>
    </location>
</feature>
<dbReference type="RefSeq" id="WP_006075926.1">
    <property type="nucleotide sequence ID" value="NZ_AOMD01000002.1"/>
</dbReference>
<evidence type="ECO:0000313" key="3">
    <source>
        <dbReference type="Proteomes" id="UP000011669"/>
    </source>
</evidence>